<feature type="compositionally biased region" description="Low complexity" evidence="1">
    <location>
        <begin position="30"/>
        <end position="85"/>
    </location>
</feature>
<feature type="chain" id="PRO_5045256325" evidence="2">
    <location>
        <begin position="21"/>
        <end position="251"/>
    </location>
</feature>
<feature type="compositionally biased region" description="Low complexity" evidence="1">
    <location>
        <begin position="103"/>
        <end position="128"/>
    </location>
</feature>
<protein>
    <submittedName>
        <fullName evidence="3">DUF4358 domain-containing protein</fullName>
    </submittedName>
</protein>
<keyword evidence="2" id="KW-0732">Signal</keyword>
<evidence type="ECO:0000256" key="1">
    <source>
        <dbReference type="SAM" id="MobiDB-lite"/>
    </source>
</evidence>
<organism evidence="3 4">
    <name type="scientific">Pseudoflavonifractor intestinihominis</name>
    <dbReference type="NCBI Taxonomy" id="3133171"/>
    <lineage>
        <taxon>Bacteria</taxon>
        <taxon>Bacillati</taxon>
        <taxon>Bacillota</taxon>
        <taxon>Clostridia</taxon>
        <taxon>Eubacteriales</taxon>
        <taxon>Oscillospiraceae</taxon>
        <taxon>Pseudoflavonifractor</taxon>
    </lineage>
</organism>
<feature type="compositionally biased region" description="Polar residues" evidence="1">
    <location>
        <begin position="89"/>
        <end position="101"/>
    </location>
</feature>
<dbReference type="RefSeq" id="WP_349231236.1">
    <property type="nucleotide sequence ID" value="NZ_JBBMFK010000006.1"/>
</dbReference>
<dbReference type="Pfam" id="PF14270">
    <property type="entry name" value="DUF4358"/>
    <property type="match status" value="1"/>
</dbReference>
<proteinExistence type="predicted"/>
<gene>
    <name evidence="3" type="ORF">WMO64_05185</name>
</gene>
<feature type="region of interest" description="Disordered" evidence="1">
    <location>
        <begin position="23"/>
        <end position="130"/>
    </location>
</feature>
<name>A0ABV1E8T9_9FIRM</name>
<comment type="caution">
    <text evidence="3">The sequence shown here is derived from an EMBL/GenBank/DDBJ whole genome shotgun (WGS) entry which is preliminary data.</text>
</comment>
<dbReference type="EMBL" id="JBBMFK010000006">
    <property type="protein sequence ID" value="MEQ2442856.1"/>
    <property type="molecule type" value="Genomic_DNA"/>
</dbReference>
<dbReference type="PROSITE" id="PS51257">
    <property type="entry name" value="PROKAR_LIPOPROTEIN"/>
    <property type="match status" value="1"/>
</dbReference>
<evidence type="ECO:0000256" key="2">
    <source>
        <dbReference type="SAM" id="SignalP"/>
    </source>
</evidence>
<feature type="signal peptide" evidence="2">
    <location>
        <begin position="1"/>
        <end position="20"/>
    </location>
</feature>
<keyword evidence="4" id="KW-1185">Reference proteome</keyword>
<evidence type="ECO:0000313" key="3">
    <source>
        <dbReference type="EMBL" id="MEQ2442856.1"/>
    </source>
</evidence>
<dbReference type="InterPro" id="IPR025648">
    <property type="entry name" value="DUF4358"/>
</dbReference>
<dbReference type="Proteomes" id="UP001464378">
    <property type="component" value="Unassembled WGS sequence"/>
</dbReference>
<sequence length="251" mass="26384">MNKKFLALALSGALTLSLLAACGSPDAAGSTPPVSTPPVTESLTPSTTPTPEVTPSETLEPSESVQPSETPEPSESTQPSESQKPAESTKPSESQKPTESTKPSESQKPSESPAPSESQKPSESPSASVVQSIWNEVSGLERPEMMDLDAALLSDLYGIDPADLVEFVAKMPLVSANINEFLIAQCAPGRVDAVKAACESRLATLQSSGSQYPETAKLLDNYKLVTSGDYILFCIDGNADAMVEAFNTYAK</sequence>
<reference evidence="3 4" key="1">
    <citation type="submission" date="2024-03" db="EMBL/GenBank/DDBJ databases">
        <title>Human intestinal bacterial collection.</title>
        <authorList>
            <person name="Pauvert C."/>
            <person name="Hitch T.C.A."/>
            <person name="Clavel T."/>
        </authorList>
    </citation>
    <scope>NUCLEOTIDE SEQUENCE [LARGE SCALE GENOMIC DNA]</scope>
    <source>
        <strain evidence="3 4">CLA-AP-H29</strain>
    </source>
</reference>
<accession>A0ABV1E8T9</accession>
<evidence type="ECO:0000313" key="4">
    <source>
        <dbReference type="Proteomes" id="UP001464378"/>
    </source>
</evidence>